<dbReference type="AlphaFoldDB" id="C1DZ91"/>
<dbReference type="InterPro" id="IPR002110">
    <property type="entry name" value="Ankyrin_rpt"/>
</dbReference>
<evidence type="ECO:0000256" key="3">
    <source>
        <dbReference type="PROSITE-ProRule" id="PRU00023"/>
    </source>
</evidence>
<reference evidence="4 5" key="1">
    <citation type="journal article" date="2009" name="Science">
        <title>Green evolution and dynamic adaptations revealed by genomes of the marine picoeukaryotes Micromonas.</title>
        <authorList>
            <person name="Worden A.Z."/>
            <person name="Lee J.H."/>
            <person name="Mock T."/>
            <person name="Rouze P."/>
            <person name="Simmons M.P."/>
            <person name="Aerts A.L."/>
            <person name="Allen A.E."/>
            <person name="Cuvelier M.L."/>
            <person name="Derelle E."/>
            <person name="Everett M.V."/>
            <person name="Foulon E."/>
            <person name="Grimwood J."/>
            <person name="Gundlach H."/>
            <person name="Henrissat B."/>
            <person name="Napoli C."/>
            <person name="McDonald S.M."/>
            <person name="Parker M.S."/>
            <person name="Rombauts S."/>
            <person name="Salamov A."/>
            <person name="Von Dassow P."/>
            <person name="Badger J.H."/>
            <person name="Coutinho P.M."/>
            <person name="Demir E."/>
            <person name="Dubchak I."/>
            <person name="Gentemann C."/>
            <person name="Eikrem W."/>
            <person name="Gready J.E."/>
            <person name="John U."/>
            <person name="Lanier W."/>
            <person name="Lindquist E.A."/>
            <person name="Lucas S."/>
            <person name="Mayer K.F."/>
            <person name="Moreau H."/>
            <person name="Not F."/>
            <person name="Otillar R."/>
            <person name="Panaud O."/>
            <person name="Pangilinan J."/>
            <person name="Paulsen I."/>
            <person name="Piegu B."/>
            <person name="Poliakov A."/>
            <person name="Robbens S."/>
            <person name="Schmutz J."/>
            <person name="Toulza E."/>
            <person name="Wyss T."/>
            <person name="Zelensky A."/>
            <person name="Zhou K."/>
            <person name="Armbrust E.V."/>
            <person name="Bhattacharya D."/>
            <person name="Goodenough U.W."/>
            <person name="Van de Peer Y."/>
            <person name="Grigoriev I.V."/>
        </authorList>
    </citation>
    <scope>NUCLEOTIDE SEQUENCE [LARGE SCALE GENOMIC DNA]</scope>
    <source>
        <strain evidence="5">RCC299 / NOUM17</strain>
    </source>
</reference>
<dbReference type="InParanoid" id="C1DZ91"/>
<sequence length="116" mass="11939">ELIEAGADVNVRATLKSRSTGNTVSDITPLHVAAKEGHTPVVAELIRAGADVNVPSSDGATPLMWAASNGHEACALALIQAGADVNPKGGGWTPLSAAIEDKHEKVVKLLKHFGAR</sequence>
<dbReference type="eggNOG" id="KOG4177">
    <property type="taxonomic scope" value="Eukaryota"/>
</dbReference>
<dbReference type="Gene3D" id="1.25.40.20">
    <property type="entry name" value="Ankyrin repeat-containing domain"/>
    <property type="match status" value="2"/>
</dbReference>
<feature type="repeat" description="ANK" evidence="3">
    <location>
        <begin position="90"/>
        <end position="116"/>
    </location>
</feature>
<dbReference type="PROSITE" id="PS50297">
    <property type="entry name" value="ANK_REP_REGION"/>
    <property type="match status" value="3"/>
</dbReference>
<dbReference type="KEGG" id="mis:MICPUN_73744"/>
<evidence type="ECO:0000256" key="1">
    <source>
        <dbReference type="ARBA" id="ARBA00022737"/>
    </source>
</evidence>
<dbReference type="RefSeq" id="XP_002499815.1">
    <property type="nucleotide sequence ID" value="XM_002499769.1"/>
</dbReference>
<name>C1DZ91_MICCC</name>
<evidence type="ECO:0000313" key="5">
    <source>
        <dbReference type="Proteomes" id="UP000002009"/>
    </source>
</evidence>
<feature type="non-terminal residue" evidence="4">
    <location>
        <position position="1"/>
    </location>
</feature>
<dbReference type="EMBL" id="CP001323">
    <property type="protein sequence ID" value="ACO61073.1"/>
    <property type="molecule type" value="Genomic_DNA"/>
</dbReference>
<evidence type="ECO:0000256" key="2">
    <source>
        <dbReference type="ARBA" id="ARBA00023043"/>
    </source>
</evidence>
<gene>
    <name evidence="4" type="ORF">MICPUN_73744</name>
</gene>
<evidence type="ECO:0000313" key="4">
    <source>
        <dbReference type="EMBL" id="ACO61073.1"/>
    </source>
</evidence>
<dbReference type="OrthoDB" id="194358at2759"/>
<keyword evidence="5" id="KW-1185">Reference proteome</keyword>
<dbReference type="GeneID" id="8241010"/>
<keyword evidence="1" id="KW-0677">Repeat</keyword>
<dbReference type="SMART" id="SM00248">
    <property type="entry name" value="ANK"/>
    <property type="match status" value="3"/>
</dbReference>
<dbReference type="Pfam" id="PF12796">
    <property type="entry name" value="Ank_2"/>
    <property type="match status" value="1"/>
</dbReference>
<feature type="repeat" description="ANK" evidence="3">
    <location>
        <begin position="25"/>
        <end position="57"/>
    </location>
</feature>
<feature type="repeat" description="ANK" evidence="3">
    <location>
        <begin position="58"/>
        <end position="90"/>
    </location>
</feature>
<organism evidence="4 5">
    <name type="scientific">Micromonas commoda (strain RCC299 / NOUM17 / CCMP2709)</name>
    <name type="common">Picoplanktonic green alga</name>
    <dbReference type="NCBI Taxonomy" id="296587"/>
    <lineage>
        <taxon>Eukaryota</taxon>
        <taxon>Viridiplantae</taxon>
        <taxon>Chlorophyta</taxon>
        <taxon>Mamiellophyceae</taxon>
        <taxon>Mamiellales</taxon>
        <taxon>Mamiellaceae</taxon>
        <taxon>Micromonas</taxon>
    </lineage>
</organism>
<dbReference type="Proteomes" id="UP000002009">
    <property type="component" value="Chromosome 2"/>
</dbReference>
<dbReference type="SUPFAM" id="SSF48403">
    <property type="entry name" value="Ankyrin repeat"/>
    <property type="match status" value="1"/>
</dbReference>
<accession>C1DZ91</accession>
<protein>
    <submittedName>
        <fullName evidence="4">Uncharacterized protein</fullName>
    </submittedName>
</protein>
<dbReference type="InterPro" id="IPR036770">
    <property type="entry name" value="Ankyrin_rpt-contain_sf"/>
</dbReference>
<dbReference type="PROSITE" id="PS50088">
    <property type="entry name" value="ANK_REPEAT"/>
    <property type="match status" value="3"/>
</dbReference>
<dbReference type="PRINTS" id="PR01415">
    <property type="entry name" value="ANKYRIN"/>
</dbReference>
<dbReference type="PANTHER" id="PTHR24171">
    <property type="entry name" value="ANKYRIN REPEAT DOMAIN-CONTAINING PROTEIN 39-RELATED"/>
    <property type="match status" value="1"/>
</dbReference>
<proteinExistence type="predicted"/>
<dbReference type="STRING" id="296587.C1DZ91"/>
<keyword evidence="2 3" id="KW-0040">ANK repeat</keyword>